<dbReference type="InterPro" id="IPR005467">
    <property type="entry name" value="His_kinase_dom"/>
</dbReference>
<keyword evidence="9" id="KW-0472">Membrane</keyword>
<dbReference type="AlphaFoldDB" id="A0A023BQ28"/>
<dbReference type="Gene3D" id="3.30.565.10">
    <property type="entry name" value="Histidine kinase-like ATPase, C-terminal domain"/>
    <property type="match status" value="1"/>
</dbReference>
<evidence type="ECO:0000256" key="1">
    <source>
        <dbReference type="ARBA" id="ARBA00000085"/>
    </source>
</evidence>
<dbReference type="InterPro" id="IPR050482">
    <property type="entry name" value="Sensor_HK_TwoCompSys"/>
</dbReference>
<evidence type="ECO:0000256" key="4">
    <source>
        <dbReference type="ARBA" id="ARBA00022679"/>
    </source>
</evidence>
<feature type="transmembrane region" description="Helical" evidence="9">
    <location>
        <begin position="6"/>
        <end position="28"/>
    </location>
</feature>
<organism evidence="11 12">
    <name type="scientific">Aquimarina atlantica</name>
    <dbReference type="NCBI Taxonomy" id="1317122"/>
    <lineage>
        <taxon>Bacteria</taxon>
        <taxon>Pseudomonadati</taxon>
        <taxon>Bacteroidota</taxon>
        <taxon>Flavobacteriia</taxon>
        <taxon>Flavobacteriales</taxon>
        <taxon>Flavobacteriaceae</taxon>
        <taxon>Aquimarina</taxon>
    </lineage>
</organism>
<evidence type="ECO:0000256" key="9">
    <source>
        <dbReference type="SAM" id="Phobius"/>
    </source>
</evidence>
<dbReference type="OrthoDB" id="9760839at2"/>
<dbReference type="STRING" id="1317122.ATO12_24885"/>
<keyword evidence="5" id="KW-0547">Nucleotide-binding</keyword>
<dbReference type="GO" id="GO:0005524">
    <property type="term" value="F:ATP binding"/>
    <property type="evidence" value="ECO:0007669"/>
    <property type="project" value="UniProtKB-KW"/>
</dbReference>
<dbReference type="Gene3D" id="1.20.5.1930">
    <property type="match status" value="1"/>
</dbReference>
<dbReference type="PROSITE" id="PS50109">
    <property type="entry name" value="HIS_KIN"/>
    <property type="match status" value="1"/>
</dbReference>
<dbReference type="PANTHER" id="PTHR24421">
    <property type="entry name" value="NITRATE/NITRITE SENSOR PROTEIN NARX-RELATED"/>
    <property type="match status" value="1"/>
</dbReference>
<evidence type="ECO:0000256" key="5">
    <source>
        <dbReference type="ARBA" id="ARBA00022741"/>
    </source>
</evidence>
<evidence type="ECO:0000256" key="3">
    <source>
        <dbReference type="ARBA" id="ARBA00022553"/>
    </source>
</evidence>
<dbReference type="PANTHER" id="PTHR24421:SF10">
    <property type="entry name" value="NITRATE_NITRITE SENSOR PROTEIN NARQ"/>
    <property type="match status" value="1"/>
</dbReference>
<dbReference type="InterPro" id="IPR036890">
    <property type="entry name" value="HATPase_C_sf"/>
</dbReference>
<keyword evidence="3" id="KW-0597">Phosphoprotein</keyword>
<accession>A0A023BQ28</accession>
<evidence type="ECO:0000256" key="8">
    <source>
        <dbReference type="ARBA" id="ARBA00023012"/>
    </source>
</evidence>
<evidence type="ECO:0000313" key="12">
    <source>
        <dbReference type="Proteomes" id="UP000023541"/>
    </source>
</evidence>
<dbReference type="EC" id="2.7.13.3" evidence="2"/>
<keyword evidence="8" id="KW-0902">Two-component regulatory system</keyword>
<dbReference type="GO" id="GO:0046983">
    <property type="term" value="F:protein dimerization activity"/>
    <property type="evidence" value="ECO:0007669"/>
    <property type="project" value="InterPro"/>
</dbReference>
<protein>
    <recommendedName>
        <fullName evidence="2">histidine kinase</fullName>
        <ecNumber evidence="2">2.7.13.3</ecNumber>
    </recommendedName>
</protein>
<dbReference type="GO" id="GO:0000155">
    <property type="term" value="F:phosphorelay sensor kinase activity"/>
    <property type="evidence" value="ECO:0007669"/>
    <property type="project" value="InterPro"/>
</dbReference>
<dbReference type="SUPFAM" id="SSF55874">
    <property type="entry name" value="ATPase domain of HSP90 chaperone/DNA topoisomerase II/histidine kinase"/>
    <property type="match status" value="1"/>
</dbReference>
<dbReference type="CDD" id="cd16917">
    <property type="entry name" value="HATPase_UhpB-NarQ-NarX-like"/>
    <property type="match status" value="1"/>
</dbReference>
<dbReference type="Pfam" id="PF02518">
    <property type="entry name" value="HATPase_c"/>
    <property type="match status" value="1"/>
</dbReference>
<evidence type="ECO:0000259" key="10">
    <source>
        <dbReference type="PROSITE" id="PS50109"/>
    </source>
</evidence>
<dbReference type="InterPro" id="IPR011712">
    <property type="entry name" value="Sig_transdc_His_kin_sub3_dim/P"/>
</dbReference>
<keyword evidence="12" id="KW-1185">Reference proteome</keyword>
<reference evidence="11 12" key="1">
    <citation type="submission" date="2014-04" db="EMBL/GenBank/DDBJ databases">
        <title>Aquimarina sp. 22II-S11-z7 Genome Sequencing.</title>
        <authorList>
            <person name="Lai Q."/>
        </authorList>
    </citation>
    <scope>NUCLEOTIDE SEQUENCE [LARGE SCALE GENOMIC DNA]</scope>
    <source>
        <strain evidence="11 12">22II-S11-z7</strain>
    </source>
</reference>
<dbReference type="EMBL" id="AQRA01000009">
    <property type="protein sequence ID" value="EZH72172.1"/>
    <property type="molecule type" value="Genomic_DNA"/>
</dbReference>
<comment type="caution">
    <text evidence="11">The sequence shown here is derived from an EMBL/GenBank/DDBJ whole genome shotgun (WGS) entry which is preliminary data.</text>
</comment>
<dbReference type="Proteomes" id="UP000023541">
    <property type="component" value="Unassembled WGS sequence"/>
</dbReference>
<proteinExistence type="predicted"/>
<dbReference type="InterPro" id="IPR003594">
    <property type="entry name" value="HATPase_dom"/>
</dbReference>
<evidence type="ECO:0000256" key="2">
    <source>
        <dbReference type="ARBA" id="ARBA00012438"/>
    </source>
</evidence>
<evidence type="ECO:0000256" key="7">
    <source>
        <dbReference type="ARBA" id="ARBA00022840"/>
    </source>
</evidence>
<dbReference type="eggNOG" id="COG4585">
    <property type="taxonomic scope" value="Bacteria"/>
</dbReference>
<gene>
    <name evidence="11" type="ORF">ATO12_24885</name>
</gene>
<feature type="domain" description="Histidine kinase" evidence="10">
    <location>
        <begin position="67"/>
        <end position="258"/>
    </location>
</feature>
<evidence type="ECO:0000256" key="6">
    <source>
        <dbReference type="ARBA" id="ARBA00022777"/>
    </source>
</evidence>
<keyword evidence="6" id="KW-0418">Kinase</keyword>
<dbReference type="Pfam" id="PF07730">
    <property type="entry name" value="HisKA_3"/>
    <property type="match status" value="1"/>
</dbReference>
<sequence>MGETSFKIMLIIFNVIFIAFIGAIVVFIREYHRKKKAHIKQMETIDILHKKELLKTQMEIQVQTMKSIGREIHDNVGQKLTLSSLYLQQLTFENKAPQINDSIANINTIINESLDELRLLSKSLMDDTIDNNSISDLIENECRKANNLKKYRVRFKNNLEHIPELYKVKSILLRITQEFIQNSVKHANCKNIDISLYENEGKLHLKLQDDGKGFNIENLKTNGIGIKNMKKRTEMINGIFKLESNIKNGTELTVVIPI</sequence>
<keyword evidence="7" id="KW-0067">ATP-binding</keyword>
<dbReference type="GO" id="GO:0016020">
    <property type="term" value="C:membrane"/>
    <property type="evidence" value="ECO:0007669"/>
    <property type="project" value="InterPro"/>
</dbReference>
<evidence type="ECO:0000313" key="11">
    <source>
        <dbReference type="EMBL" id="EZH72172.1"/>
    </source>
</evidence>
<keyword evidence="4" id="KW-0808">Transferase</keyword>
<comment type="catalytic activity">
    <reaction evidence="1">
        <text>ATP + protein L-histidine = ADP + protein N-phospho-L-histidine.</text>
        <dbReference type="EC" id="2.7.13.3"/>
    </reaction>
</comment>
<name>A0A023BQ28_9FLAO</name>
<keyword evidence="9" id="KW-1133">Transmembrane helix</keyword>
<keyword evidence="9" id="KW-0812">Transmembrane</keyword>